<dbReference type="InterPro" id="IPR005471">
    <property type="entry name" value="Tscrpt_reg_IclR_N"/>
</dbReference>
<dbReference type="Gene3D" id="1.10.10.10">
    <property type="entry name" value="Winged helix-like DNA-binding domain superfamily/Winged helix DNA-binding domain"/>
    <property type="match status" value="1"/>
</dbReference>
<feature type="domain" description="IclR-ED" evidence="7">
    <location>
        <begin position="65"/>
        <end position="248"/>
    </location>
</feature>
<dbReference type="InterPro" id="IPR036388">
    <property type="entry name" value="WH-like_DNA-bd_sf"/>
</dbReference>
<feature type="domain" description="HTH iclR-type" evidence="6">
    <location>
        <begin position="2"/>
        <end position="64"/>
    </location>
</feature>
<dbReference type="PANTHER" id="PTHR30136">
    <property type="entry name" value="HELIX-TURN-HELIX TRANSCRIPTIONAL REGULATOR, ICLR FAMILY"/>
    <property type="match status" value="1"/>
</dbReference>
<dbReference type="InterPro" id="IPR050707">
    <property type="entry name" value="HTH_MetabolicPath_Reg"/>
</dbReference>
<dbReference type="InterPro" id="IPR036390">
    <property type="entry name" value="WH_DNA-bd_sf"/>
</dbReference>
<dbReference type="InterPro" id="IPR014757">
    <property type="entry name" value="Tscrpt_reg_IclR_C"/>
</dbReference>
<dbReference type="Proteomes" id="UP001449225">
    <property type="component" value="Unassembled WGS sequence"/>
</dbReference>
<evidence type="ECO:0000256" key="2">
    <source>
        <dbReference type="ARBA" id="ARBA00023125"/>
    </source>
</evidence>
<evidence type="ECO:0000256" key="4">
    <source>
        <dbReference type="ARBA" id="ARBA00040379"/>
    </source>
</evidence>
<dbReference type="Pfam" id="PF01614">
    <property type="entry name" value="IclR_C"/>
    <property type="match status" value="1"/>
</dbReference>
<dbReference type="RefSeq" id="WP_342854336.1">
    <property type="nucleotide sequence ID" value="NZ_JBBMRA010000007.1"/>
</dbReference>
<keyword evidence="2" id="KW-0238">DNA-binding</keyword>
<dbReference type="PANTHER" id="PTHR30136:SF24">
    <property type="entry name" value="HTH-TYPE TRANSCRIPTIONAL REPRESSOR ALLR"/>
    <property type="match status" value="1"/>
</dbReference>
<protein>
    <recommendedName>
        <fullName evidence="4">HTH-type transcriptional repressor AllR</fullName>
    </recommendedName>
    <alternativeName>
        <fullName evidence="5">Negative regulator of allantoin and glyoxylate utilization operons</fullName>
    </alternativeName>
</protein>
<dbReference type="SMART" id="SM00346">
    <property type="entry name" value="HTH_ICLR"/>
    <property type="match status" value="1"/>
</dbReference>
<comment type="caution">
    <text evidence="8">The sequence shown here is derived from an EMBL/GenBank/DDBJ whole genome shotgun (WGS) entry which is preliminary data.</text>
</comment>
<keyword evidence="9" id="KW-1185">Reference proteome</keyword>
<name>A0ABU9TS24_9GAMM</name>
<evidence type="ECO:0000256" key="3">
    <source>
        <dbReference type="ARBA" id="ARBA00023163"/>
    </source>
</evidence>
<dbReference type="Pfam" id="PF09339">
    <property type="entry name" value="HTH_IclR"/>
    <property type="match status" value="1"/>
</dbReference>
<dbReference type="InterPro" id="IPR029016">
    <property type="entry name" value="GAF-like_dom_sf"/>
</dbReference>
<dbReference type="PROSITE" id="PS51078">
    <property type="entry name" value="ICLR_ED"/>
    <property type="match status" value="1"/>
</dbReference>
<dbReference type="EMBL" id="JBBMRA010000007">
    <property type="protein sequence ID" value="MEM5536534.1"/>
    <property type="molecule type" value="Genomic_DNA"/>
</dbReference>
<proteinExistence type="predicted"/>
<reference evidence="8 9" key="1">
    <citation type="submission" date="2024-03" db="EMBL/GenBank/DDBJ databases">
        <title>Community enrichment and isolation of bacterial strains for fucoidan degradation.</title>
        <authorList>
            <person name="Sichert A."/>
        </authorList>
    </citation>
    <scope>NUCLEOTIDE SEQUENCE [LARGE SCALE GENOMIC DNA]</scope>
    <source>
        <strain evidence="8 9">AS76</strain>
    </source>
</reference>
<evidence type="ECO:0000256" key="1">
    <source>
        <dbReference type="ARBA" id="ARBA00023015"/>
    </source>
</evidence>
<evidence type="ECO:0000256" key="5">
    <source>
        <dbReference type="ARBA" id="ARBA00042627"/>
    </source>
</evidence>
<evidence type="ECO:0000259" key="6">
    <source>
        <dbReference type="PROSITE" id="PS51077"/>
    </source>
</evidence>
<evidence type="ECO:0000259" key="7">
    <source>
        <dbReference type="PROSITE" id="PS51078"/>
    </source>
</evidence>
<evidence type="ECO:0000313" key="8">
    <source>
        <dbReference type="EMBL" id="MEM5536534.1"/>
    </source>
</evidence>
<keyword evidence="3" id="KW-0804">Transcription</keyword>
<keyword evidence="1" id="KW-0805">Transcription regulation</keyword>
<dbReference type="SUPFAM" id="SSF46785">
    <property type="entry name" value="Winged helix' DNA-binding domain"/>
    <property type="match status" value="1"/>
</dbReference>
<gene>
    <name evidence="8" type="ORF">WNY58_09035</name>
</gene>
<organism evidence="8 9">
    <name type="scientific">Neptuniibacter pectenicola</name>
    <dbReference type="NCBI Taxonomy" id="1806669"/>
    <lineage>
        <taxon>Bacteria</taxon>
        <taxon>Pseudomonadati</taxon>
        <taxon>Pseudomonadota</taxon>
        <taxon>Gammaproteobacteria</taxon>
        <taxon>Oceanospirillales</taxon>
        <taxon>Oceanospirillaceae</taxon>
        <taxon>Neptuniibacter</taxon>
    </lineage>
</organism>
<evidence type="ECO:0000313" key="9">
    <source>
        <dbReference type="Proteomes" id="UP001449225"/>
    </source>
</evidence>
<accession>A0ABU9TS24</accession>
<dbReference type="Gene3D" id="3.30.450.40">
    <property type="match status" value="1"/>
</dbReference>
<dbReference type="SUPFAM" id="SSF55781">
    <property type="entry name" value="GAF domain-like"/>
    <property type="match status" value="1"/>
</dbReference>
<dbReference type="PROSITE" id="PS51077">
    <property type="entry name" value="HTH_ICLR"/>
    <property type="match status" value="1"/>
</dbReference>
<sequence>MSSAIDRAFTVLECFGQQRKPLRLADVVSDVNLPKQSVHRIIKQLEGLGLLERDVHPEKFRLGHRMRQLGISTIVSLNQSLSTHAVLKELGDTFQETVNIGILEQNEVIYIDRVECDWPLRVQLNPGSRVKSHCTAIGKLLLAYLPESILDATLHNMTLEAYTPKTITDPELLLAECHKIKKQGYAENIGEDIVGLVALAVPIFDQRNNIIAGLAVHAPEARMSLTTMRKNIDNMKTTANKLQALLSLG</sequence>